<dbReference type="PATRIC" id="fig|452652.3.peg.6962"/>
<dbReference type="RefSeq" id="WP_014139983.1">
    <property type="nucleotide sequence ID" value="NC_016109.1"/>
</dbReference>
<feature type="compositionally biased region" description="Basic and acidic residues" evidence="1">
    <location>
        <begin position="58"/>
        <end position="76"/>
    </location>
</feature>
<accession>E4N3F8</accession>
<feature type="region of interest" description="Disordered" evidence="1">
    <location>
        <begin position="1"/>
        <end position="76"/>
    </location>
</feature>
<dbReference type="KEGG" id="ksk:KSE_69340"/>
<dbReference type="AlphaFoldDB" id="E4N3F8"/>
<dbReference type="STRING" id="452652.KSE_69340"/>
<dbReference type="Proteomes" id="UP000007076">
    <property type="component" value="Chromosome"/>
</dbReference>
<evidence type="ECO:0000256" key="1">
    <source>
        <dbReference type="SAM" id="MobiDB-lite"/>
    </source>
</evidence>
<dbReference type="EMBL" id="AP010968">
    <property type="protein sequence ID" value="BAJ32692.1"/>
    <property type="molecule type" value="Genomic_DNA"/>
</dbReference>
<evidence type="ECO:0000313" key="2">
    <source>
        <dbReference type="EMBL" id="BAJ32692.1"/>
    </source>
</evidence>
<evidence type="ECO:0000313" key="3">
    <source>
        <dbReference type="Proteomes" id="UP000007076"/>
    </source>
</evidence>
<protein>
    <submittedName>
        <fullName evidence="2">Uncharacterized protein</fullName>
    </submittedName>
</protein>
<organism evidence="2 3">
    <name type="scientific">Kitasatospora setae (strain ATCC 33774 / DSM 43861 / JCM 3304 / KCC A-0304 / NBRC 14216 / KM-6054)</name>
    <name type="common">Streptomyces setae</name>
    <dbReference type="NCBI Taxonomy" id="452652"/>
    <lineage>
        <taxon>Bacteria</taxon>
        <taxon>Bacillati</taxon>
        <taxon>Actinomycetota</taxon>
        <taxon>Actinomycetes</taxon>
        <taxon>Kitasatosporales</taxon>
        <taxon>Streptomycetaceae</taxon>
        <taxon>Kitasatospora</taxon>
    </lineage>
</organism>
<gene>
    <name evidence="2" type="ordered locus">KSE_69340</name>
</gene>
<sequence>MQNPTPGTGINVNPAALREASANAHRIREIASEGGSRPENPSRSAADGLSAQQFEVGRALRETADRRHGQEEGRRC</sequence>
<reference evidence="2 3" key="1">
    <citation type="journal article" date="2010" name="DNA Res.">
        <title>Genome sequence of Kitasatospora setae NBRC 14216T: an evolutionary snapshot of the family Streptomycetaceae.</title>
        <authorList>
            <person name="Ichikawa N."/>
            <person name="Oguchi A."/>
            <person name="Ikeda H."/>
            <person name="Ishikawa J."/>
            <person name="Kitani S."/>
            <person name="Watanabe Y."/>
            <person name="Nakamura S."/>
            <person name="Katano Y."/>
            <person name="Kishi E."/>
            <person name="Sasagawa M."/>
            <person name="Ankai A."/>
            <person name="Fukui S."/>
            <person name="Hashimoto Y."/>
            <person name="Kamata S."/>
            <person name="Otoguro M."/>
            <person name="Tanikawa S."/>
            <person name="Nihira T."/>
            <person name="Horinouchi S."/>
            <person name="Ohnishi Y."/>
            <person name="Hayakawa M."/>
            <person name="Kuzuyama T."/>
            <person name="Arisawa A."/>
            <person name="Nomoto F."/>
            <person name="Miura H."/>
            <person name="Takahashi Y."/>
            <person name="Fujita N."/>
        </authorList>
    </citation>
    <scope>NUCLEOTIDE SEQUENCE [LARGE SCALE GENOMIC DNA]</scope>
    <source>
        <strain evidence="3">ATCC 33774 / DSM 43861 / JCM 3304 / KCC A-0304 / NBRC 14216 / KM-6054</strain>
    </source>
</reference>
<proteinExistence type="predicted"/>
<dbReference type="HOGENOM" id="CLU_2649648_0_0_11"/>
<keyword evidence="3" id="KW-1185">Reference proteome</keyword>
<feature type="compositionally biased region" description="Polar residues" evidence="1">
    <location>
        <begin position="1"/>
        <end position="11"/>
    </location>
</feature>
<name>E4N3F8_KITSK</name>